<evidence type="ECO:0000256" key="6">
    <source>
        <dbReference type="SAM" id="Phobius"/>
    </source>
</evidence>
<dbReference type="InterPro" id="IPR052053">
    <property type="entry name" value="IM_YidH-like"/>
</dbReference>
<dbReference type="PANTHER" id="PTHR34187:SF2">
    <property type="entry name" value="DUF202 DOMAIN-CONTAINING PROTEIN"/>
    <property type="match status" value="1"/>
</dbReference>
<dbReference type="RefSeq" id="WP_110822557.1">
    <property type="nucleotide sequence ID" value="NZ_PRLG01000029.1"/>
</dbReference>
<protein>
    <recommendedName>
        <fullName evidence="7">DUF202 domain-containing protein</fullName>
    </recommendedName>
</protein>
<dbReference type="EMBL" id="PRLG01000029">
    <property type="protein sequence ID" value="PYY26660.1"/>
    <property type="molecule type" value="Genomic_DNA"/>
</dbReference>
<proteinExistence type="predicted"/>
<dbReference type="GO" id="GO:0005886">
    <property type="term" value="C:plasma membrane"/>
    <property type="evidence" value="ECO:0007669"/>
    <property type="project" value="UniProtKB-SubCell"/>
</dbReference>
<evidence type="ECO:0000256" key="1">
    <source>
        <dbReference type="ARBA" id="ARBA00004651"/>
    </source>
</evidence>
<comment type="subcellular location">
    <subcellularLocation>
        <location evidence="1">Cell membrane</location>
        <topology evidence="1">Multi-pass membrane protein</topology>
    </subcellularLocation>
</comment>
<evidence type="ECO:0000313" key="8">
    <source>
        <dbReference type="EMBL" id="PYY26660.1"/>
    </source>
</evidence>
<dbReference type="AlphaFoldDB" id="A0A2W0C3F2"/>
<dbReference type="Pfam" id="PF02656">
    <property type="entry name" value="DUF202"/>
    <property type="match status" value="1"/>
</dbReference>
<keyword evidence="2" id="KW-1003">Cell membrane</keyword>
<organism evidence="8 9">
    <name type="scientific">Paenibacillus illinoisensis</name>
    <dbReference type="NCBI Taxonomy" id="59845"/>
    <lineage>
        <taxon>Bacteria</taxon>
        <taxon>Bacillati</taxon>
        <taxon>Bacillota</taxon>
        <taxon>Bacilli</taxon>
        <taxon>Bacillales</taxon>
        <taxon>Paenibacillaceae</taxon>
        <taxon>Paenibacillus</taxon>
    </lineage>
</organism>
<keyword evidence="4 6" id="KW-1133">Transmembrane helix</keyword>
<evidence type="ECO:0000256" key="4">
    <source>
        <dbReference type="ARBA" id="ARBA00022989"/>
    </source>
</evidence>
<accession>A0A2W0C3F2</accession>
<dbReference type="Proteomes" id="UP000247459">
    <property type="component" value="Unassembled WGS sequence"/>
</dbReference>
<gene>
    <name evidence="8" type="ORF">PIL02S_06070</name>
</gene>
<feature type="transmembrane region" description="Helical" evidence="6">
    <location>
        <begin position="110"/>
        <end position="130"/>
    </location>
</feature>
<evidence type="ECO:0000259" key="7">
    <source>
        <dbReference type="Pfam" id="PF02656"/>
    </source>
</evidence>
<name>A0A2W0C3F2_9BACL</name>
<feature type="transmembrane region" description="Helical" evidence="6">
    <location>
        <begin position="32"/>
        <end position="53"/>
    </location>
</feature>
<comment type="caution">
    <text evidence="8">The sequence shown here is derived from an EMBL/GenBank/DDBJ whole genome shotgun (WGS) entry which is preliminary data.</text>
</comment>
<reference evidence="8 9" key="1">
    <citation type="submission" date="2018-01" db="EMBL/GenBank/DDBJ databases">
        <title>Genome sequence of the PGP bacterium Paenibacillus illinoisensis E3.</title>
        <authorList>
            <person name="Rolli E."/>
            <person name="Marasco R."/>
            <person name="Bessem C."/>
            <person name="Michoud G."/>
            <person name="Gaiarsa S."/>
            <person name="Borin S."/>
            <person name="Daffonchio D."/>
        </authorList>
    </citation>
    <scope>NUCLEOTIDE SEQUENCE [LARGE SCALE GENOMIC DNA]</scope>
    <source>
        <strain evidence="8 9">E3</strain>
    </source>
</reference>
<evidence type="ECO:0000256" key="2">
    <source>
        <dbReference type="ARBA" id="ARBA00022475"/>
    </source>
</evidence>
<feature type="transmembrane region" description="Helical" evidence="6">
    <location>
        <begin position="65"/>
        <end position="89"/>
    </location>
</feature>
<evidence type="ECO:0000256" key="3">
    <source>
        <dbReference type="ARBA" id="ARBA00022692"/>
    </source>
</evidence>
<dbReference type="OrthoDB" id="582337at2"/>
<feature type="domain" description="DUF202" evidence="7">
    <location>
        <begin position="24"/>
        <end position="94"/>
    </location>
</feature>
<keyword evidence="5 6" id="KW-0472">Membrane</keyword>
<evidence type="ECO:0000256" key="5">
    <source>
        <dbReference type="ARBA" id="ARBA00023136"/>
    </source>
</evidence>
<dbReference type="InterPro" id="IPR003807">
    <property type="entry name" value="DUF202"/>
</dbReference>
<keyword evidence="3 6" id="KW-0812">Transmembrane</keyword>
<dbReference type="PANTHER" id="PTHR34187">
    <property type="entry name" value="FGR18P"/>
    <property type="match status" value="1"/>
</dbReference>
<evidence type="ECO:0000313" key="9">
    <source>
        <dbReference type="Proteomes" id="UP000247459"/>
    </source>
</evidence>
<sequence>MNGGIPIADSKLDTPTIDSQYVQQHMANERTFLAWVRTGIAMVGVGFLAAGLGFNSSSYDQIAHIAAIITGVTSLISGIAIILCSAASYHRKRKQINQQTFQASTRLIRFLTLTLLVIGLALAILLYVLLFPAP</sequence>